<dbReference type="OrthoDB" id="9813074at2"/>
<organism evidence="9 10">
    <name type="scientific">Aliiroseovarius crassostreae</name>
    <dbReference type="NCBI Taxonomy" id="154981"/>
    <lineage>
        <taxon>Bacteria</taxon>
        <taxon>Pseudomonadati</taxon>
        <taxon>Pseudomonadota</taxon>
        <taxon>Alphaproteobacteria</taxon>
        <taxon>Rhodobacterales</taxon>
        <taxon>Paracoccaceae</taxon>
        <taxon>Aliiroseovarius</taxon>
    </lineage>
</organism>
<feature type="transmembrane region" description="Helical" evidence="7">
    <location>
        <begin position="12"/>
        <end position="32"/>
    </location>
</feature>
<evidence type="ECO:0000256" key="2">
    <source>
        <dbReference type="ARBA" id="ARBA00009045"/>
    </source>
</evidence>
<sequence length="253" mass="28160">MIPIRDHNPSLRVPYVTFCLLGVNLVVFLAMWPLRGDEAALAQVYYGYGAVPHAILQGEGWSSLFTSMFVHGGFLHFAGNMLFLWIFGDNLEDILGHLRFLLFYLAAGVGATLLQVLVDPASTIPIVGASGAIAGIMGGYLLLFPRAQVDVLFIIVIFFKVIPFPAWLMLLIWLALQLWGGVASLNAQGGVAYWAHIGGFAVGFVAMLPFWYRLGGPEYWRITFGHPDHPVAHYRFQKSRIPQVRRSERGDKR</sequence>
<reference evidence="9 10" key="1">
    <citation type="submission" date="2015-09" db="EMBL/GenBank/DDBJ databases">
        <title>Draft genome sequence of Aliiroseovarius crassostreae CV919-312TSm, the causative agent of Roseovarius Oyster Disease (formerly Juvenile Oyster Disease).</title>
        <authorList>
            <person name="Kessner L."/>
            <person name="Spinard E."/>
            <person name="Nelson D."/>
        </authorList>
    </citation>
    <scope>NUCLEOTIDE SEQUENCE [LARGE SCALE GENOMIC DNA]</scope>
    <source>
        <strain evidence="9 10">CV919-312</strain>
    </source>
</reference>
<dbReference type="InterPro" id="IPR035952">
    <property type="entry name" value="Rhomboid-like_sf"/>
</dbReference>
<feature type="domain" description="Peptidase S54 rhomboid" evidence="8">
    <location>
        <begin position="60"/>
        <end position="211"/>
    </location>
</feature>
<keyword evidence="4" id="KW-0378">Hydrolase</keyword>
<feature type="transmembrane region" description="Helical" evidence="7">
    <location>
        <begin position="100"/>
        <end position="118"/>
    </location>
</feature>
<evidence type="ECO:0000256" key="6">
    <source>
        <dbReference type="ARBA" id="ARBA00023136"/>
    </source>
</evidence>
<dbReference type="InterPro" id="IPR022764">
    <property type="entry name" value="Peptidase_S54_rhomboid_dom"/>
</dbReference>
<dbReference type="GO" id="GO:0016020">
    <property type="term" value="C:membrane"/>
    <property type="evidence" value="ECO:0007669"/>
    <property type="project" value="UniProtKB-SubCell"/>
</dbReference>
<dbReference type="InterPro" id="IPR050925">
    <property type="entry name" value="Rhomboid_protease_S54"/>
</dbReference>
<feature type="transmembrane region" description="Helical" evidence="7">
    <location>
        <begin position="151"/>
        <end position="179"/>
    </location>
</feature>
<keyword evidence="3 7" id="KW-0812">Transmembrane</keyword>
<comment type="subcellular location">
    <subcellularLocation>
        <location evidence="1">Membrane</location>
        <topology evidence="1">Multi-pass membrane protein</topology>
    </subcellularLocation>
</comment>
<keyword evidence="10" id="KW-1185">Reference proteome</keyword>
<feature type="transmembrane region" description="Helical" evidence="7">
    <location>
        <begin position="191"/>
        <end position="212"/>
    </location>
</feature>
<protein>
    <submittedName>
        <fullName evidence="9">Peptidase C54</fullName>
    </submittedName>
</protein>
<dbReference type="PANTHER" id="PTHR43731">
    <property type="entry name" value="RHOMBOID PROTEASE"/>
    <property type="match status" value="1"/>
</dbReference>
<dbReference type="Pfam" id="PF01694">
    <property type="entry name" value="Rhomboid"/>
    <property type="match status" value="1"/>
</dbReference>
<dbReference type="Proteomes" id="UP000050471">
    <property type="component" value="Unassembled WGS sequence"/>
</dbReference>
<evidence type="ECO:0000256" key="3">
    <source>
        <dbReference type="ARBA" id="ARBA00022692"/>
    </source>
</evidence>
<evidence type="ECO:0000313" key="9">
    <source>
        <dbReference type="EMBL" id="KPN63082.1"/>
    </source>
</evidence>
<dbReference type="Gene3D" id="1.20.1540.10">
    <property type="entry name" value="Rhomboid-like"/>
    <property type="match status" value="1"/>
</dbReference>
<proteinExistence type="inferred from homology"/>
<evidence type="ECO:0000259" key="8">
    <source>
        <dbReference type="Pfam" id="PF01694"/>
    </source>
</evidence>
<comment type="similarity">
    <text evidence="2">Belongs to the peptidase S54 family.</text>
</comment>
<comment type="caution">
    <text evidence="9">The sequence shown here is derived from an EMBL/GenBank/DDBJ whole genome shotgun (WGS) entry which is preliminary data.</text>
</comment>
<dbReference type="RefSeq" id="WP_055190739.1">
    <property type="nucleotide sequence ID" value="NZ_FPBS01000010.1"/>
</dbReference>
<dbReference type="EMBL" id="LKBA01000007">
    <property type="protein sequence ID" value="KPN63082.1"/>
    <property type="molecule type" value="Genomic_DNA"/>
</dbReference>
<evidence type="ECO:0000256" key="7">
    <source>
        <dbReference type="SAM" id="Phobius"/>
    </source>
</evidence>
<keyword evidence="5 7" id="KW-1133">Transmembrane helix</keyword>
<name>A0A0P7J589_9RHOB</name>
<keyword evidence="6 7" id="KW-0472">Membrane</keyword>
<evidence type="ECO:0000256" key="5">
    <source>
        <dbReference type="ARBA" id="ARBA00022989"/>
    </source>
</evidence>
<accession>A0A0P7J589</accession>
<evidence type="ECO:0000256" key="1">
    <source>
        <dbReference type="ARBA" id="ARBA00004141"/>
    </source>
</evidence>
<dbReference type="SUPFAM" id="SSF144091">
    <property type="entry name" value="Rhomboid-like"/>
    <property type="match status" value="1"/>
</dbReference>
<gene>
    <name evidence="9" type="ORF">AKJ29_02760</name>
</gene>
<evidence type="ECO:0000256" key="4">
    <source>
        <dbReference type="ARBA" id="ARBA00022801"/>
    </source>
</evidence>
<dbReference type="GO" id="GO:0004252">
    <property type="term" value="F:serine-type endopeptidase activity"/>
    <property type="evidence" value="ECO:0007669"/>
    <property type="project" value="InterPro"/>
</dbReference>
<feature type="transmembrane region" description="Helical" evidence="7">
    <location>
        <begin position="124"/>
        <end position="144"/>
    </location>
</feature>
<evidence type="ECO:0000313" key="10">
    <source>
        <dbReference type="Proteomes" id="UP000050471"/>
    </source>
</evidence>
<dbReference type="STRING" id="154981.AKJ29_02760"/>
<dbReference type="PANTHER" id="PTHR43731:SF14">
    <property type="entry name" value="PRESENILIN-ASSOCIATED RHOMBOID-LIKE PROTEIN, MITOCHONDRIAL"/>
    <property type="match status" value="1"/>
</dbReference>
<dbReference type="AlphaFoldDB" id="A0A0P7J589"/>
<feature type="transmembrane region" description="Helical" evidence="7">
    <location>
        <begin position="68"/>
        <end position="88"/>
    </location>
</feature>